<feature type="transmembrane region" description="Helical" evidence="1">
    <location>
        <begin position="7"/>
        <end position="27"/>
    </location>
</feature>
<evidence type="ECO:0000256" key="1">
    <source>
        <dbReference type="SAM" id="Phobius"/>
    </source>
</evidence>
<name>A0ABT3JCQ5_9SPHN</name>
<comment type="caution">
    <text evidence="2">The sequence shown here is derived from an EMBL/GenBank/DDBJ whole genome shotgun (WGS) entry which is preliminary data.</text>
</comment>
<protein>
    <submittedName>
        <fullName evidence="2">DUF4383 domain-containing protein</fullName>
    </submittedName>
</protein>
<dbReference type="Proteomes" id="UP001526246">
    <property type="component" value="Unassembled WGS sequence"/>
</dbReference>
<keyword evidence="1" id="KW-1133">Transmembrane helix</keyword>
<evidence type="ECO:0000313" key="3">
    <source>
        <dbReference type="Proteomes" id="UP001526246"/>
    </source>
</evidence>
<dbReference type="EMBL" id="JAPDOB010000001">
    <property type="protein sequence ID" value="MCW3796850.1"/>
    <property type="molecule type" value="Genomic_DNA"/>
</dbReference>
<keyword evidence="1" id="KW-0812">Transmembrane</keyword>
<proteinExistence type="predicted"/>
<feature type="transmembrane region" description="Helical" evidence="1">
    <location>
        <begin position="114"/>
        <end position="130"/>
    </location>
</feature>
<feature type="transmembrane region" description="Helical" evidence="1">
    <location>
        <begin position="47"/>
        <end position="71"/>
    </location>
</feature>
<evidence type="ECO:0000313" key="2">
    <source>
        <dbReference type="EMBL" id="MCW3796850.1"/>
    </source>
</evidence>
<dbReference type="Pfam" id="PF14325">
    <property type="entry name" value="DUF4383"/>
    <property type="match status" value="1"/>
</dbReference>
<reference evidence="2 3" key="1">
    <citation type="submission" date="2022-10" db="EMBL/GenBank/DDBJ databases">
        <title>Sphingomonas sp.</title>
        <authorList>
            <person name="Jin C."/>
        </authorList>
    </citation>
    <scope>NUCLEOTIDE SEQUENCE [LARGE SCALE GENOMIC DNA]</scope>
    <source>
        <strain evidence="2 3">BN140010</strain>
    </source>
</reference>
<organism evidence="2 3">
    <name type="scientific">Sphingomonas arvum</name>
    <dbReference type="NCBI Taxonomy" id="2992113"/>
    <lineage>
        <taxon>Bacteria</taxon>
        <taxon>Pseudomonadati</taxon>
        <taxon>Pseudomonadota</taxon>
        <taxon>Alphaproteobacteria</taxon>
        <taxon>Sphingomonadales</taxon>
        <taxon>Sphingomonadaceae</taxon>
        <taxon>Sphingomonas</taxon>
    </lineage>
</organism>
<keyword evidence="1" id="KW-0472">Membrane</keyword>
<accession>A0ABT3JCQ5</accession>
<sequence length="146" mass="15674">MSTRNFALIWGIVFLLIAATGFIPGLLQPPGSGHPDMAVDTLYGDALGLFPVNVIHSALHLLYGVWGVVAARSWAGARTYARVVAVSYGALVILGLIPGINTLFGLVPIFGHDVWLHGLLAIPAAYFGFMHRDRTGHGHSADFEQR</sequence>
<keyword evidence="3" id="KW-1185">Reference proteome</keyword>
<feature type="transmembrane region" description="Helical" evidence="1">
    <location>
        <begin position="83"/>
        <end position="108"/>
    </location>
</feature>
<gene>
    <name evidence="2" type="ORF">OMW55_03400</name>
</gene>
<dbReference type="RefSeq" id="WP_264880822.1">
    <property type="nucleotide sequence ID" value="NZ_JAPDOB010000001.1"/>
</dbReference>